<organism evidence="3 4">
    <name type="scientific">Globodera rostochiensis</name>
    <name type="common">Golden nematode worm</name>
    <name type="synonym">Heterodera rostochiensis</name>
    <dbReference type="NCBI Taxonomy" id="31243"/>
    <lineage>
        <taxon>Eukaryota</taxon>
        <taxon>Metazoa</taxon>
        <taxon>Ecdysozoa</taxon>
        <taxon>Nematoda</taxon>
        <taxon>Chromadorea</taxon>
        <taxon>Rhabditida</taxon>
        <taxon>Tylenchina</taxon>
        <taxon>Tylenchomorpha</taxon>
        <taxon>Tylenchoidea</taxon>
        <taxon>Heteroderidae</taxon>
        <taxon>Heteroderinae</taxon>
        <taxon>Globodera</taxon>
    </lineage>
</organism>
<proteinExistence type="predicted"/>
<accession>A0A914IEW6</accession>
<dbReference type="WBParaSite" id="Gr19_v10_g9591.t1">
    <property type="protein sequence ID" value="Gr19_v10_g9591.t1"/>
    <property type="gene ID" value="Gr19_v10_g9591"/>
</dbReference>
<dbReference type="GO" id="GO:0005509">
    <property type="term" value="F:calcium ion binding"/>
    <property type="evidence" value="ECO:0007669"/>
    <property type="project" value="InterPro"/>
</dbReference>
<dbReference type="Gene3D" id="1.10.238.10">
    <property type="entry name" value="EF-hand"/>
    <property type="match status" value="1"/>
</dbReference>
<keyword evidence="3" id="KW-1185">Reference proteome</keyword>
<dbReference type="SUPFAM" id="SSF47473">
    <property type="entry name" value="EF-hand"/>
    <property type="match status" value="1"/>
</dbReference>
<feature type="domain" description="EF-hand" evidence="2">
    <location>
        <begin position="99"/>
        <end position="134"/>
    </location>
</feature>
<dbReference type="Proteomes" id="UP000887572">
    <property type="component" value="Unplaced"/>
</dbReference>
<name>A0A914IEW6_GLORO</name>
<reference evidence="4" key="1">
    <citation type="submission" date="2022-11" db="UniProtKB">
        <authorList>
            <consortium name="WormBaseParasite"/>
        </authorList>
    </citation>
    <scope>IDENTIFICATION</scope>
</reference>
<evidence type="ECO:0000313" key="4">
    <source>
        <dbReference type="WBParaSite" id="Gr19_v10_g9591.t1"/>
    </source>
</evidence>
<evidence type="ECO:0000256" key="1">
    <source>
        <dbReference type="SAM" id="MobiDB-lite"/>
    </source>
</evidence>
<dbReference type="PROSITE" id="PS50222">
    <property type="entry name" value="EF_HAND_2"/>
    <property type="match status" value="1"/>
</dbReference>
<sequence>MLRNMNVILSTNSYAAAIGGRRPPLFSQLSSSSTSSSSSSFTISSSRPSTPIGPRTPLFLEPKMSVLVEDELEDVGAEHKLLGEKKFNEWEQRLWQWGQAEEQANRLFKLCDKDHKGFIVRADLERLNNTFIPSGLSFALLEHAFELGDRHRVNLVYEKDFLRVIKSILTAQNIAIDQMDTRFRTISLGHDGEKKYSSGDDDWSPAHQKVLHFK</sequence>
<protein>
    <submittedName>
        <fullName evidence="4">EF-hand domain-containing protein</fullName>
    </submittedName>
</protein>
<dbReference type="InterPro" id="IPR002048">
    <property type="entry name" value="EF_hand_dom"/>
</dbReference>
<feature type="region of interest" description="Disordered" evidence="1">
    <location>
        <begin position="28"/>
        <end position="54"/>
    </location>
</feature>
<dbReference type="AlphaFoldDB" id="A0A914IEW6"/>
<dbReference type="InterPro" id="IPR011992">
    <property type="entry name" value="EF-hand-dom_pair"/>
</dbReference>
<evidence type="ECO:0000313" key="3">
    <source>
        <dbReference type="Proteomes" id="UP000887572"/>
    </source>
</evidence>
<evidence type="ECO:0000259" key="2">
    <source>
        <dbReference type="PROSITE" id="PS50222"/>
    </source>
</evidence>